<comment type="caution">
    <text evidence="1">The sequence shown here is derived from an EMBL/GenBank/DDBJ whole genome shotgun (WGS) entry which is preliminary data.</text>
</comment>
<evidence type="ECO:0000313" key="2">
    <source>
        <dbReference type="Proteomes" id="UP001162060"/>
    </source>
</evidence>
<protein>
    <submittedName>
        <fullName evidence="1">Uncharacterized protein</fullName>
    </submittedName>
</protein>
<sequence length="142" mass="16332">MEDALTARARSVYADTMWYTLQWRKAKWEMGMQTSSAVSSWCSEWRVGVAHVISDVLVPFVTSGEKHGLYGDRAATSREGATWHAGSGQECTIWRRRGHNTWVLDCGFIFCFYGSFRQHRRHTLFIGRHEIPTDDFRAATLL</sequence>
<evidence type="ECO:0000313" key="1">
    <source>
        <dbReference type="EMBL" id="CAK7923517.1"/>
    </source>
</evidence>
<organism evidence="1 2">
    <name type="scientific">Peronospora matthiolae</name>
    <dbReference type="NCBI Taxonomy" id="2874970"/>
    <lineage>
        <taxon>Eukaryota</taxon>
        <taxon>Sar</taxon>
        <taxon>Stramenopiles</taxon>
        <taxon>Oomycota</taxon>
        <taxon>Peronosporomycetes</taxon>
        <taxon>Peronosporales</taxon>
        <taxon>Peronosporaceae</taxon>
        <taxon>Peronospora</taxon>
    </lineage>
</organism>
<proteinExistence type="predicted"/>
<accession>A0AAV1TPY6</accession>
<name>A0AAV1TPY6_9STRA</name>
<gene>
    <name evidence="1" type="ORF">PM001_LOCUS8667</name>
</gene>
<dbReference type="AlphaFoldDB" id="A0AAV1TPY6"/>
<dbReference type="Proteomes" id="UP001162060">
    <property type="component" value="Unassembled WGS sequence"/>
</dbReference>
<dbReference type="EMBL" id="CAKLBY020000069">
    <property type="protein sequence ID" value="CAK7923517.1"/>
    <property type="molecule type" value="Genomic_DNA"/>
</dbReference>
<reference evidence="1" key="1">
    <citation type="submission" date="2024-01" db="EMBL/GenBank/DDBJ databases">
        <authorList>
            <person name="Webb A."/>
        </authorList>
    </citation>
    <scope>NUCLEOTIDE SEQUENCE</scope>
    <source>
        <strain evidence="1">Pm1</strain>
    </source>
</reference>